<dbReference type="Proteomes" id="UP001054252">
    <property type="component" value="Unassembled WGS sequence"/>
</dbReference>
<accession>A0AAV5K713</accession>
<keyword evidence="2" id="KW-1185">Reference proteome</keyword>
<evidence type="ECO:0000313" key="1">
    <source>
        <dbReference type="EMBL" id="GKV20671.1"/>
    </source>
</evidence>
<gene>
    <name evidence="1" type="ORF">SLEP1_g30759</name>
</gene>
<protein>
    <submittedName>
        <fullName evidence="1">Uncharacterized protein</fullName>
    </submittedName>
</protein>
<sequence length="43" mass="4985">MIIQQRLNCYILSSLKQSLRTIGTRSQRSNQNLLLNVLTGFDF</sequence>
<proteinExistence type="predicted"/>
<dbReference type="AlphaFoldDB" id="A0AAV5K713"/>
<evidence type="ECO:0000313" key="2">
    <source>
        <dbReference type="Proteomes" id="UP001054252"/>
    </source>
</evidence>
<organism evidence="1 2">
    <name type="scientific">Rubroshorea leprosula</name>
    <dbReference type="NCBI Taxonomy" id="152421"/>
    <lineage>
        <taxon>Eukaryota</taxon>
        <taxon>Viridiplantae</taxon>
        <taxon>Streptophyta</taxon>
        <taxon>Embryophyta</taxon>
        <taxon>Tracheophyta</taxon>
        <taxon>Spermatophyta</taxon>
        <taxon>Magnoliopsida</taxon>
        <taxon>eudicotyledons</taxon>
        <taxon>Gunneridae</taxon>
        <taxon>Pentapetalae</taxon>
        <taxon>rosids</taxon>
        <taxon>malvids</taxon>
        <taxon>Malvales</taxon>
        <taxon>Dipterocarpaceae</taxon>
        <taxon>Rubroshorea</taxon>
    </lineage>
</organism>
<dbReference type="EMBL" id="BPVZ01000055">
    <property type="protein sequence ID" value="GKV20671.1"/>
    <property type="molecule type" value="Genomic_DNA"/>
</dbReference>
<comment type="caution">
    <text evidence="1">The sequence shown here is derived from an EMBL/GenBank/DDBJ whole genome shotgun (WGS) entry which is preliminary data.</text>
</comment>
<reference evidence="1 2" key="1">
    <citation type="journal article" date="2021" name="Commun. Biol.">
        <title>The genome of Shorea leprosula (Dipterocarpaceae) highlights the ecological relevance of drought in aseasonal tropical rainforests.</title>
        <authorList>
            <person name="Ng K.K.S."/>
            <person name="Kobayashi M.J."/>
            <person name="Fawcett J.A."/>
            <person name="Hatakeyama M."/>
            <person name="Paape T."/>
            <person name="Ng C.H."/>
            <person name="Ang C.C."/>
            <person name="Tnah L.H."/>
            <person name="Lee C.T."/>
            <person name="Nishiyama T."/>
            <person name="Sese J."/>
            <person name="O'Brien M.J."/>
            <person name="Copetti D."/>
            <person name="Mohd Noor M.I."/>
            <person name="Ong R.C."/>
            <person name="Putra M."/>
            <person name="Sireger I.Z."/>
            <person name="Indrioko S."/>
            <person name="Kosugi Y."/>
            <person name="Izuno A."/>
            <person name="Isagi Y."/>
            <person name="Lee S.L."/>
            <person name="Shimizu K.K."/>
        </authorList>
    </citation>
    <scope>NUCLEOTIDE SEQUENCE [LARGE SCALE GENOMIC DNA]</scope>
    <source>
        <strain evidence="1">214</strain>
    </source>
</reference>
<name>A0AAV5K713_9ROSI</name>